<reference evidence="8 9" key="1">
    <citation type="submission" date="2014-05" db="EMBL/GenBank/DDBJ databases">
        <title>Whole genome shotgun sequence of Rhizobium rhizogenes NBRC 13257.</title>
        <authorList>
            <person name="Katano-Makiyama Y."/>
            <person name="Hosoyama A."/>
            <person name="Hashimoto M."/>
            <person name="Hosoyama Y."/>
            <person name="Noguchi M."/>
            <person name="Tsuchikane K."/>
            <person name="Kimura A."/>
            <person name="Ohji S."/>
            <person name="Ichikawa N."/>
            <person name="Yamazoe A."/>
            <person name="Fujita N."/>
        </authorList>
    </citation>
    <scope>NUCLEOTIDE SEQUENCE [LARGE SCALE GENOMIC DNA]</scope>
    <source>
        <strain evidence="8 9">NBRC 13257</strain>
    </source>
</reference>
<dbReference type="InterPro" id="IPR036188">
    <property type="entry name" value="FAD/NAD-bd_sf"/>
</dbReference>
<dbReference type="AlphaFoldDB" id="A0AA87QEX2"/>
<evidence type="ECO:0000256" key="5">
    <source>
        <dbReference type="ARBA" id="ARBA00022857"/>
    </source>
</evidence>
<comment type="cofactor">
    <cofactor evidence="1">
        <name>FAD</name>
        <dbReference type="ChEBI" id="CHEBI:57692"/>
    </cofactor>
</comment>
<gene>
    <name evidence="8" type="ORF">RRH01S_32_00160</name>
</gene>
<dbReference type="Gene3D" id="3.50.50.60">
    <property type="entry name" value="FAD/NAD(P)-binding domain"/>
    <property type="match status" value="2"/>
</dbReference>
<sequence length="547" mass="61334">MEKSAVQEKPHSIDVDMLIVGAGITGLYQLYCARQAGFRAIVVEAGEGIGGTWFWNRYPEARFDSESYTYAYLFSKELFEDWRWTEHFAGQPEIERYLNHVADRFELRQHVRLATRVTSAVFDEKTGTYIVKTSDGNTYITRYLVAATGVLSVPFFPSVPGREDFTGESYHTGLWPAKAVDFKGKRVAVVGTGSSGIQVIPAIADEVASLTVYQRSPNWCTPLNNRPITIEEQEELRANYQTIKQKLDTSISGFLHEPHDRASTDDNRQERIAFFEKLWASPGFSKMTANYTDFFTNPDLRKEFSDFLAGKIRSIVTNPATADKLIPKDHTYAQKRPPYATGFYEAFNKSNVSLVSLDETPMLRVTQTGIETAAGLEEFDIIVWATGFDFARALHSMGIRGRNGVALEEAWKDGPSTFLGIQAAGFPNLFFPGGPHGAAANNPRYNGDQIDFIMELLRHMREHGYTVVEPTQDAEDEWSNMINSLATYTPFSPEHSYFFGSNIPGKPRKFLLNPAGRGMLFQVMAKSRESKFDTFIMSAATTLAVSA</sequence>
<dbReference type="Pfam" id="PF13738">
    <property type="entry name" value="Pyr_redox_3"/>
    <property type="match status" value="1"/>
</dbReference>
<keyword evidence="5" id="KW-0521">NADP</keyword>
<protein>
    <submittedName>
        <fullName evidence="8">Steroid monooxygenase</fullName>
    </submittedName>
</protein>
<keyword evidence="7 8" id="KW-0503">Monooxygenase</keyword>
<comment type="similarity">
    <text evidence="2">Belongs to the FAD-binding monooxygenase family.</text>
</comment>
<comment type="caution">
    <text evidence="8">The sequence shown here is derived from an EMBL/GenBank/DDBJ whole genome shotgun (WGS) entry which is preliminary data.</text>
</comment>
<dbReference type="EMBL" id="BAYX01000032">
    <property type="protein sequence ID" value="GAJ97116.1"/>
    <property type="molecule type" value="Genomic_DNA"/>
</dbReference>
<accession>A0AA87QEX2</accession>
<evidence type="ECO:0000313" key="8">
    <source>
        <dbReference type="EMBL" id="GAJ97116.1"/>
    </source>
</evidence>
<dbReference type="GO" id="GO:0004497">
    <property type="term" value="F:monooxygenase activity"/>
    <property type="evidence" value="ECO:0007669"/>
    <property type="project" value="UniProtKB-KW"/>
</dbReference>
<evidence type="ECO:0000256" key="7">
    <source>
        <dbReference type="ARBA" id="ARBA00023033"/>
    </source>
</evidence>
<organism evidence="8 9">
    <name type="scientific">Rhizobium rhizogenes NBRC 13257</name>
    <dbReference type="NCBI Taxonomy" id="1220581"/>
    <lineage>
        <taxon>Bacteria</taxon>
        <taxon>Pseudomonadati</taxon>
        <taxon>Pseudomonadota</taxon>
        <taxon>Alphaproteobacteria</taxon>
        <taxon>Hyphomicrobiales</taxon>
        <taxon>Rhizobiaceae</taxon>
        <taxon>Rhizobium/Agrobacterium group</taxon>
        <taxon>Rhizobium</taxon>
    </lineage>
</organism>
<dbReference type="SUPFAM" id="SSF51905">
    <property type="entry name" value="FAD/NAD(P)-binding domain"/>
    <property type="match status" value="2"/>
</dbReference>
<evidence type="ECO:0000256" key="6">
    <source>
        <dbReference type="ARBA" id="ARBA00023002"/>
    </source>
</evidence>
<dbReference type="PANTHER" id="PTHR43098">
    <property type="entry name" value="L-ORNITHINE N(5)-MONOOXYGENASE-RELATED"/>
    <property type="match status" value="1"/>
</dbReference>
<evidence type="ECO:0000256" key="4">
    <source>
        <dbReference type="ARBA" id="ARBA00022827"/>
    </source>
</evidence>
<dbReference type="Proteomes" id="UP000026941">
    <property type="component" value="Unassembled WGS sequence"/>
</dbReference>
<evidence type="ECO:0000313" key="9">
    <source>
        <dbReference type="Proteomes" id="UP000026941"/>
    </source>
</evidence>
<dbReference type="RefSeq" id="WP_042477738.1">
    <property type="nucleotide sequence ID" value="NZ_BAYX01000032.1"/>
</dbReference>
<keyword evidence="6" id="KW-0560">Oxidoreductase</keyword>
<proteinExistence type="inferred from homology"/>
<dbReference type="PANTHER" id="PTHR43098:SF3">
    <property type="entry name" value="L-ORNITHINE N(5)-MONOOXYGENASE-RELATED"/>
    <property type="match status" value="1"/>
</dbReference>
<evidence type="ECO:0000256" key="2">
    <source>
        <dbReference type="ARBA" id="ARBA00010139"/>
    </source>
</evidence>
<evidence type="ECO:0000256" key="3">
    <source>
        <dbReference type="ARBA" id="ARBA00022630"/>
    </source>
</evidence>
<dbReference type="InterPro" id="IPR050775">
    <property type="entry name" value="FAD-binding_Monooxygenases"/>
</dbReference>
<name>A0AA87QEX2_RHIRH</name>
<keyword evidence="3" id="KW-0285">Flavoprotein</keyword>
<evidence type="ECO:0000256" key="1">
    <source>
        <dbReference type="ARBA" id="ARBA00001974"/>
    </source>
</evidence>
<keyword evidence="4" id="KW-0274">FAD</keyword>